<dbReference type="GO" id="GO:0016020">
    <property type="term" value="C:membrane"/>
    <property type="evidence" value="ECO:0007669"/>
    <property type="project" value="UniProtKB-SubCell"/>
</dbReference>
<dbReference type="GO" id="GO:0005125">
    <property type="term" value="F:cytokine activity"/>
    <property type="evidence" value="ECO:0007669"/>
    <property type="project" value="UniProtKB-KW"/>
</dbReference>
<keyword evidence="4" id="KW-0472">Membrane</keyword>
<dbReference type="PANTHER" id="PTHR11471">
    <property type="entry name" value="TUMOR NECROSIS FACTOR FAMILY MEMBER"/>
    <property type="match status" value="1"/>
</dbReference>
<feature type="domain" description="THD" evidence="5">
    <location>
        <begin position="85"/>
        <end position="239"/>
    </location>
</feature>
<dbReference type="InterPro" id="IPR006052">
    <property type="entry name" value="TNF_dom"/>
</dbReference>
<dbReference type="Gene3D" id="2.60.120.40">
    <property type="match status" value="1"/>
</dbReference>
<comment type="subcellular location">
    <subcellularLocation>
        <location evidence="1">Membrane</location>
    </subcellularLocation>
</comment>
<evidence type="ECO:0000256" key="1">
    <source>
        <dbReference type="ARBA" id="ARBA00004370"/>
    </source>
</evidence>
<accession>B5ANH5</accession>
<dbReference type="GO" id="GO:0006955">
    <property type="term" value="P:immune response"/>
    <property type="evidence" value="ECO:0007669"/>
    <property type="project" value="InterPro"/>
</dbReference>
<evidence type="ECO:0000256" key="3">
    <source>
        <dbReference type="ARBA" id="ARBA00022514"/>
    </source>
</evidence>
<comment type="similarity">
    <text evidence="2">Belongs to the tumor necrosis factor family.</text>
</comment>
<reference evidence="6" key="1">
    <citation type="journal article" date="2009" name="Fish Shellfish Immunol.">
        <title>First molluscan TNF-alpha homologue of the TNF superfamily in disk abalone: molecular characterization and expression analysis.</title>
        <authorList>
            <person name="De Zoysa M."/>
            <person name="Jung S."/>
            <person name="Lee J."/>
        </authorList>
    </citation>
    <scope>NUCLEOTIDE SEQUENCE</scope>
</reference>
<dbReference type="InterPro" id="IPR008983">
    <property type="entry name" value="Tumour_necrosis_fac-like_dom"/>
</dbReference>
<organism evidence="6">
    <name type="scientific">Haliotis discus discus</name>
    <name type="common">disc abalone</name>
    <dbReference type="NCBI Taxonomy" id="91233"/>
    <lineage>
        <taxon>Eukaryota</taxon>
        <taxon>Metazoa</taxon>
        <taxon>Spiralia</taxon>
        <taxon>Lophotrochozoa</taxon>
        <taxon>Mollusca</taxon>
        <taxon>Gastropoda</taxon>
        <taxon>Vetigastropoda</taxon>
        <taxon>Lepetellida</taxon>
        <taxon>Haliotoidea</taxon>
        <taxon>Haliotidae</taxon>
        <taxon>Haliotis</taxon>
    </lineage>
</organism>
<name>B5ANH5_HALDI</name>
<dbReference type="SMART" id="SM00207">
    <property type="entry name" value="TNF"/>
    <property type="match status" value="1"/>
</dbReference>
<dbReference type="GO" id="GO:0005164">
    <property type="term" value="F:tumor necrosis factor receptor binding"/>
    <property type="evidence" value="ECO:0007669"/>
    <property type="project" value="InterPro"/>
</dbReference>
<evidence type="ECO:0000256" key="4">
    <source>
        <dbReference type="ARBA" id="ARBA00023136"/>
    </source>
</evidence>
<proteinExistence type="evidence at transcript level"/>
<dbReference type="Pfam" id="PF00229">
    <property type="entry name" value="TNF"/>
    <property type="match status" value="1"/>
</dbReference>
<evidence type="ECO:0000256" key="2">
    <source>
        <dbReference type="ARBA" id="ARBA00008670"/>
    </source>
</evidence>
<dbReference type="PANTHER" id="PTHR11471:SF13">
    <property type="entry name" value="TNF FAMILY PROFILE DOMAIN-CONTAINING PROTEIN"/>
    <property type="match status" value="1"/>
</dbReference>
<evidence type="ECO:0000313" key="6">
    <source>
        <dbReference type="EMBL" id="ACF75368.1"/>
    </source>
</evidence>
<dbReference type="PROSITE" id="PS50049">
    <property type="entry name" value="THD_2"/>
    <property type="match status" value="1"/>
</dbReference>
<protein>
    <submittedName>
        <fullName evidence="6">Tumor necrosis factor alpha</fullName>
    </submittedName>
</protein>
<keyword evidence="3" id="KW-0202">Cytokine</keyword>
<dbReference type="EMBL" id="EU863217">
    <property type="protein sequence ID" value="ACF75368.1"/>
    <property type="molecule type" value="mRNA"/>
</dbReference>
<evidence type="ECO:0000259" key="5">
    <source>
        <dbReference type="PROSITE" id="PS50049"/>
    </source>
</evidence>
<dbReference type="SUPFAM" id="SSF49842">
    <property type="entry name" value="TNF-like"/>
    <property type="match status" value="1"/>
</dbReference>
<sequence>MAKIVLAVCASLFFLNIAVGIAVICLVVSRNHDTQISNTDNLKQDISKIYEGLKITNGHDDDGDHEQKGARQPSSSAAFLNLLKPVAYFPGLEFRGLNGTTGNDTPIRTWVPFVGPGRQLLYNGMRYEKGSIIIPATGVYAVYSHVKFYTEGNRRGDNETDFHHSIMRYNALKETNKTALAAAVSENKNDIIDGASLEYSSDIHGLLQLNAGDQLVVKVSRIKPLRHDRDWHYFGVYMI</sequence>
<dbReference type="AlphaFoldDB" id="B5ANH5"/>
<dbReference type="GO" id="GO:0005615">
    <property type="term" value="C:extracellular space"/>
    <property type="evidence" value="ECO:0007669"/>
    <property type="project" value="UniProtKB-KW"/>
</dbReference>